<feature type="region of interest" description="Disordered" evidence="6">
    <location>
        <begin position="308"/>
        <end position="345"/>
    </location>
</feature>
<dbReference type="Proteomes" id="UP000683360">
    <property type="component" value="Unassembled WGS sequence"/>
</dbReference>
<proteinExistence type="inferred from homology"/>
<dbReference type="PANTHER" id="PTHR10903">
    <property type="entry name" value="GTPASE, IMAP FAMILY MEMBER-RELATED"/>
    <property type="match status" value="1"/>
</dbReference>
<dbReference type="EMBL" id="CAJPWZ010000566">
    <property type="protein sequence ID" value="CAG2196662.1"/>
    <property type="molecule type" value="Genomic_DNA"/>
</dbReference>
<evidence type="ECO:0000259" key="7">
    <source>
        <dbReference type="PROSITE" id="PS50002"/>
    </source>
</evidence>
<dbReference type="PROSITE" id="PS51720">
    <property type="entry name" value="G_AIG1"/>
    <property type="match status" value="1"/>
</dbReference>
<evidence type="ECO:0000256" key="2">
    <source>
        <dbReference type="ARBA" id="ARBA00022443"/>
    </source>
</evidence>
<dbReference type="PANTHER" id="PTHR10903:SF170">
    <property type="entry name" value="GTPASE IMAP FAMILY MEMBER 7"/>
    <property type="match status" value="1"/>
</dbReference>
<dbReference type="InterPro" id="IPR045058">
    <property type="entry name" value="GIMA/IAN/Toc"/>
</dbReference>
<evidence type="ECO:0000259" key="8">
    <source>
        <dbReference type="PROSITE" id="PS51720"/>
    </source>
</evidence>
<evidence type="ECO:0000313" key="9">
    <source>
        <dbReference type="EMBL" id="CAG2196662.1"/>
    </source>
</evidence>
<dbReference type="InterPro" id="IPR001452">
    <property type="entry name" value="SH3_domain"/>
</dbReference>
<keyword evidence="4" id="KW-0342">GTP-binding</keyword>
<feature type="region of interest" description="Disordered" evidence="6">
    <location>
        <begin position="489"/>
        <end position="531"/>
    </location>
</feature>
<feature type="domain" description="SH3" evidence="7">
    <location>
        <begin position="37"/>
        <end position="96"/>
    </location>
</feature>
<dbReference type="InterPro" id="IPR006703">
    <property type="entry name" value="G_AIG1"/>
</dbReference>
<dbReference type="SUPFAM" id="SSF52540">
    <property type="entry name" value="P-loop containing nucleoside triphosphate hydrolases"/>
    <property type="match status" value="1"/>
</dbReference>
<evidence type="ECO:0000256" key="3">
    <source>
        <dbReference type="ARBA" id="ARBA00022741"/>
    </source>
</evidence>
<comment type="caution">
    <text evidence="9">The sequence shown here is derived from an EMBL/GenBank/DDBJ whole genome shotgun (WGS) entry which is preliminary data.</text>
</comment>
<dbReference type="PROSITE" id="PS50002">
    <property type="entry name" value="SH3"/>
    <property type="match status" value="1"/>
</dbReference>
<dbReference type="Gene3D" id="2.30.30.40">
    <property type="entry name" value="SH3 Domains"/>
    <property type="match status" value="2"/>
</dbReference>
<dbReference type="Pfam" id="PF04548">
    <property type="entry name" value="AIG1"/>
    <property type="match status" value="1"/>
</dbReference>
<reference evidence="9" key="1">
    <citation type="submission" date="2021-03" db="EMBL/GenBank/DDBJ databases">
        <authorList>
            <person name="Bekaert M."/>
        </authorList>
    </citation>
    <scope>NUCLEOTIDE SEQUENCE</scope>
</reference>
<organism evidence="9 10">
    <name type="scientific">Mytilus edulis</name>
    <name type="common">Blue mussel</name>
    <dbReference type="NCBI Taxonomy" id="6550"/>
    <lineage>
        <taxon>Eukaryota</taxon>
        <taxon>Metazoa</taxon>
        <taxon>Spiralia</taxon>
        <taxon>Lophotrochozoa</taxon>
        <taxon>Mollusca</taxon>
        <taxon>Bivalvia</taxon>
        <taxon>Autobranchia</taxon>
        <taxon>Pteriomorphia</taxon>
        <taxon>Mytilida</taxon>
        <taxon>Mytiloidea</taxon>
        <taxon>Mytilidae</taxon>
        <taxon>Mytilinae</taxon>
        <taxon>Mytilus</taxon>
    </lineage>
</organism>
<sequence length="531" mass="59721">MQLRKYTYGYTLDFIISDIPDTGQSTDDNSLYLNFELTDTYVEAIHNFDKRRPGDLTIQTGDIITFVKVYEDGYMEGRLGEDEGLFPVSSVKTCEIEKHDKRLQITRTTRDASNETNTLDLEVGTIVSFINKSSDWYWVEYGEKKGWVPVDSTEKLSDMAQDFSNMAPNIPPRQGKCTSRVLLEKSHGIKKGVCEALVDSENSEKSIHKGVIITVSDRKRDGYRDMIDGQIGTMEINLPAKLVKPYDNNPETLLLVIATNQCNYDGILKVEVGKTVKLKKKYRNYYWVEFEGHEGWIEVDCVRFAPRNEEPPPQTVFRKKSSKDWTQGAGPPLPPKPSIQPGKQSKHLSLEKVNKFQEDDKDQDIRIILLGKTGSGKSATANSIAGKEVFESTISGQSVTKKCEKSNSICNGRQIVLIDTPGLFDTNLSHETIQNFIRKCQDHYIAINNTATGQNKTEMVTVLVNLITDIVNNNNGGYFTNSLIDKAKEAQSAGNQEEKQHRVDTPCVNQDEVEDDDSDVDEIDTGSVKKL</sequence>
<evidence type="ECO:0000313" key="10">
    <source>
        <dbReference type="Proteomes" id="UP000683360"/>
    </source>
</evidence>
<keyword evidence="10" id="KW-1185">Reference proteome</keyword>
<dbReference type="Gene3D" id="3.40.50.300">
    <property type="entry name" value="P-loop containing nucleotide triphosphate hydrolases"/>
    <property type="match status" value="2"/>
</dbReference>
<evidence type="ECO:0000256" key="6">
    <source>
        <dbReference type="SAM" id="MobiDB-lite"/>
    </source>
</evidence>
<keyword evidence="3" id="KW-0547">Nucleotide-binding</keyword>
<evidence type="ECO:0000256" key="5">
    <source>
        <dbReference type="PROSITE-ProRule" id="PRU00192"/>
    </source>
</evidence>
<dbReference type="InterPro" id="IPR027417">
    <property type="entry name" value="P-loop_NTPase"/>
</dbReference>
<dbReference type="SUPFAM" id="SSF50044">
    <property type="entry name" value="SH3-domain"/>
    <property type="match status" value="2"/>
</dbReference>
<dbReference type="SMART" id="SM00326">
    <property type="entry name" value="SH3"/>
    <property type="match status" value="2"/>
</dbReference>
<comment type="similarity">
    <text evidence="1">Belongs to the TRAFAC class TrmE-Era-EngA-EngB-Septin-like GTPase superfamily. AIG1/Toc34/Toc159-like paraseptin GTPase family. IAN subfamily.</text>
</comment>
<dbReference type="Pfam" id="PF07653">
    <property type="entry name" value="SH3_2"/>
    <property type="match status" value="1"/>
</dbReference>
<dbReference type="GO" id="GO:0005525">
    <property type="term" value="F:GTP binding"/>
    <property type="evidence" value="ECO:0007669"/>
    <property type="project" value="UniProtKB-KW"/>
</dbReference>
<dbReference type="OrthoDB" id="5985928at2759"/>
<evidence type="ECO:0000256" key="1">
    <source>
        <dbReference type="ARBA" id="ARBA00008535"/>
    </source>
</evidence>
<gene>
    <name evidence="9" type="ORF">MEDL_11506</name>
</gene>
<dbReference type="CDD" id="cd00174">
    <property type="entry name" value="SH3"/>
    <property type="match status" value="1"/>
</dbReference>
<dbReference type="AlphaFoldDB" id="A0A8S3QJQ0"/>
<feature type="compositionally biased region" description="Acidic residues" evidence="6">
    <location>
        <begin position="511"/>
        <end position="524"/>
    </location>
</feature>
<evidence type="ECO:0000256" key="4">
    <source>
        <dbReference type="ARBA" id="ARBA00023134"/>
    </source>
</evidence>
<keyword evidence="2 5" id="KW-0728">SH3 domain</keyword>
<accession>A0A8S3QJQ0</accession>
<name>A0A8S3QJQ0_MYTED</name>
<dbReference type="InterPro" id="IPR036028">
    <property type="entry name" value="SH3-like_dom_sf"/>
</dbReference>
<feature type="domain" description="AIG1-type G" evidence="8">
    <location>
        <begin position="362"/>
        <end position="531"/>
    </location>
</feature>
<protein>
    <submittedName>
        <fullName evidence="9">Uncharacterized protein</fullName>
    </submittedName>
</protein>